<dbReference type="PROSITE" id="PS50935">
    <property type="entry name" value="SSB"/>
    <property type="match status" value="1"/>
</dbReference>
<evidence type="ECO:0000256" key="2">
    <source>
        <dbReference type="PROSITE-ProRule" id="PRU00252"/>
    </source>
</evidence>
<name>A0ABW4SUG8_9ACTN</name>
<sequence>MNDIYITLTGNVAAPPRQHAFADGSRVTSLRVATRHRFFDRKTQEWSDGDTVFFAVRCWRTLGDNVAQSFQVGHPVVVCGKLRIREFGPDGDRRFMPEIEASSIGHDLRWGVGAFSKPERSGGIGTLSRETRESLDESTQDWAMSGSANVHPLHGRPSPASPPSASSLSSPFSASTASTASSASSALSAEEAAQETTGWPFPVSSADLPAVPASEAGTEAASVSAVPAASATTSSSGDTIILVPPGSSEDEYRTRSEELPHDLSEKQGREADRSAPSKGKNTDQDVPSEGGDAGPDAPAEGGDAGSGAPSGGGDTGSGTPSEGGDADAGGAFRGRDEDRGAGHPGGGPGKVRILNTEDAARVTTPRSRRAKAA</sequence>
<evidence type="ECO:0000256" key="1">
    <source>
        <dbReference type="ARBA" id="ARBA00023125"/>
    </source>
</evidence>
<evidence type="ECO:0000313" key="5">
    <source>
        <dbReference type="Proteomes" id="UP001597368"/>
    </source>
</evidence>
<reference evidence="5" key="1">
    <citation type="journal article" date="2019" name="Int. J. Syst. Evol. Microbiol.">
        <title>The Global Catalogue of Microorganisms (GCM) 10K type strain sequencing project: providing services to taxonomists for standard genome sequencing and annotation.</title>
        <authorList>
            <consortium name="The Broad Institute Genomics Platform"/>
            <consortium name="The Broad Institute Genome Sequencing Center for Infectious Disease"/>
            <person name="Wu L."/>
            <person name="Ma J."/>
        </authorList>
    </citation>
    <scope>NUCLEOTIDE SEQUENCE [LARGE SCALE GENOMIC DNA]</scope>
    <source>
        <strain evidence="5">ICMP 6774ER</strain>
    </source>
</reference>
<protein>
    <submittedName>
        <fullName evidence="4">Single-stranded DNA-binding protein</fullName>
    </submittedName>
</protein>
<dbReference type="InterPro" id="IPR000424">
    <property type="entry name" value="Primosome_PriB/ssb"/>
</dbReference>
<keyword evidence="5" id="KW-1185">Reference proteome</keyword>
<organism evidence="4 5">
    <name type="scientific">Nonomuraea mangrovi</name>
    <dbReference type="NCBI Taxonomy" id="2316207"/>
    <lineage>
        <taxon>Bacteria</taxon>
        <taxon>Bacillati</taxon>
        <taxon>Actinomycetota</taxon>
        <taxon>Actinomycetes</taxon>
        <taxon>Streptosporangiales</taxon>
        <taxon>Streptosporangiaceae</taxon>
        <taxon>Nonomuraea</taxon>
    </lineage>
</organism>
<dbReference type="GO" id="GO:0003677">
    <property type="term" value="F:DNA binding"/>
    <property type="evidence" value="ECO:0007669"/>
    <property type="project" value="UniProtKB-KW"/>
</dbReference>
<comment type="caution">
    <text evidence="4">The sequence shown here is derived from an EMBL/GenBank/DDBJ whole genome shotgun (WGS) entry which is preliminary data.</text>
</comment>
<dbReference type="Gene3D" id="2.40.50.140">
    <property type="entry name" value="Nucleic acid-binding proteins"/>
    <property type="match status" value="1"/>
</dbReference>
<feature type="region of interest" description="Disordered" evidence="3">
    <location>
        <begin position="212"/>
        <end position="373"/>
    </location>
</feature>
<keyword evidence="1 2" id="KW-0238">DNA-binding</keyword>
<dbReference type="InterPro" id="IPR012340">
    <property type="entry name" value="NA-bd_OB-fold"/>
</dbReference>
<dbReference type="Proteomes" id="UP001597368">
    <property type="component" value="Unassembled WGS sequence"/>
</dbReference>
<dbReference type="SUPFAM" id="SSF50249">
    <property type="entry name" value="Nucleic acid-binding proteins"/>
    <property type="match status" value="1"/>
</dbReference>
<feature type="compositionally biased region" description="Low complexity" evidence="3">
    <location>
        <begin position="220"/>
        <end position="236"/>
    </location>
</feature>
<feature type="compositionally biased region" description="Gly residues" evidence="3">
    <location>
        <begin position="302"/>
        <end position="316"/>
    </location>
</feature>
<feature type="region of interest" description="Disordered" evidence="3">
    <location>
        <begin position="118"/>
        <end position="176"/>
    </location>
</feature>
<feature type="compositionally biased region" description="Basic and acidic residues" evidence="3">
    <location>
        <begin position="250"/>
        <end position="283"/>
    </location>
</feature>
<dbReference type="EMBL" id="JBHUFV010000021">
    <property type="protein sequence ID" value="MFD1932515.1"/>
    <property type="molecule type" value="Genomic_DNA"/>
</dbReference>
<gene>
    <name evidence="4" type="ORF">ACFSKW_13615</name>
</gene>
<dbReference type="Pfam" id="PF00436">
    <property type="entry name" value="SSB"/>
    <property type="match status" value="1"/>
</dbReference>
<dbReference type="RefSeq" id="WP_379572578.1">
    <property type="nucleotide sequence ID" value="NZ_JBHUFV010000021.1"/>
</dbReference>
<evidence type="ECO:0000256" key="3">
    <source>
        <dbReference type="SAM" id="MobiDB-lite"/>
    </source>
</evidence>
<feature type="compositionally biased region" description="Low complexity" evidence="3">
    <location>
        <begin position="287"/>
        <end position="301"/>
    </location>
</feature>
<proteinExistence type="predicted"/>
<evidence type="ECO:0000313" key="4">
    <source>
        <dbReference type="EMBL" id="MFD1932515.1"/>
    </source>
</evidence>
<feature type="compositionally biased region" description="Low complexity" evidence="3">
    <location>
        <begin position="163"/>
        <end position="176"/>
    </location>
</feature>
<dbReference type="CDD" id="cd04496">
    <property type="entry name" value="SSB_OBF"/>
    <property type="match status" value="1"/>
</dbReference>
<accession>A0ABW4SUG8</accession>